<dbReference type="SUPFAM" id="SSF55753">
    <property type="entry name" value="Actin depolymerizing proteins"/>
    <property type="match status" value="1"/>
</dbReference>
<dbReference type="InterPro" id="IPR036028">
    <property type="entry name" value="SH3-like_dom_sf"/>
</dbReference>
<feature type="region of interest" description="Disordered" evidence="2">
    <location>
        <begin position="275"/>
        <end position="325"/>
    </location>
</feature>
<feature type="region of interest" description="Disordered" evidence="2">
    <location>
        <begin position="385"/>
        <end position="444"/>
    </location>
</feature>
<dbReference type="GO" id="GO:0098974">
    <property type="term" value="P:postsynaptic actin cytoskeleton organization"/>
    <property type="evidence" value="ECO:0007669"/>
    <property type="project" value="TreeGrafter"/>
</dbReference>
<feature type="compositionally biased region" description="Polar residues" evidence="2">
    <location>
        <begin position="392"/>
        <end position="412"/>
    </location>
</feature>
<dbReference type="GO" id="GO:0030027">
    <property type="term" value="C:lamellipodium"/>
    <property type="evidence" value="ECO:0007669"/>
    <property type="project" value="TreeGrafter"/>
</dbReference>
<comment type="caution">
    <text evidence="4">The sequence shown here is derived from an EMBL/GenBank/DDBJ whole genome shotgun (WGS) entry which is preliminary data.</text>
</comment>
<dbReference type="SUPFAM" id="SSF50044">
    <property type="entry name" value="SH3-domain"/>
    <property type="match status" value="1"/>
</dbReference>
<feature type="compositionally biased region" description="Polar residues" evidence="2">
    <location>
        <begin position="347"/>
        <end position="359"/>
    </location>
</feature>
<dbReference type="Pfam" id="PF00018">
    <property type="entry name" value="SH3_1"/>
    <property type="match status" value="1"/>
</dbReference>
<dbReference type="InterPro" id="IPR002108">
    <property type="entry name" value="ADF-H"/>
</dbReference>
<dbReference type="AlphaFoldDB" id="A0AAV2TC41"/>
<dbReference type="GO" id="GO:0051015">
    <property type="term" value="F:actin filament binding"/>
    <property type="evidence" value="ECO:0007669"/>
    <property type="project" value="TreeGrafter"/>
</dbReference>
<keyword evidence="1" id="KW-0728">SH3 domain</keyword>
<feature type="domain" description="ADF-H" evidence="3">
    <location>
        <begin position="4"/>
        <end position="133"/>
    </location>
</feature>
<dbReference type="InterPro" id="IPR029006">
    <property type="entry name" value="ADF-H/Gelsolin-like_dom_sf"/>
</dbReference>
<protein>
    <recommendedName>
        <fullName evidence="3">ADF-H domain-containing protein</fullName>
    </recommendedName>
</protein>
<dbReference type="GO" id="GO:0014069">
    <property type="term" value="C:postsynaptic density"/>
    <property type="evidence" value="ECO:0007669"/>
    <property type="project" value="TreeGrafter"/>
</dbReference>
<evidence type="ECO:0000256" key="1">
    <source>
        <dbReference type="ARBA" id="ARBA00022443"/>
    </source>
</evidence>
<name>A0AAV2TC41_CALDB</name>
<dbReference type="GO" id="GO:0030425">
    <property type="term" value="C:dendrite"/>
    <property type="evidence" value="ECO:0007669"/>
    <property type="project" value="TreeGrafter"/>
</dbReference>
<dbReference type="GO" id="GO:0048812">
    <property type="term" value="P:neuron projection morphogenesis"/>
    <property type="evidence" value="ECO:0007669"/>
    <property type="project" value="TreeGrafter"/>
</dbReference>
<evidence type="ECO:0000313" key="5">
    <source>
        <dbReference type="Proteomes" id="UP001497525"/>
    </source>
</evidence>
<feature type="compositionally biased region" description="Polar residues" evidence="2">
    <location>
        <begin position="429"/>
        <end position="442"/>
    </location>
</feature>
<evidence type="ECO:0000259" key="3">
    <source>
        <dbReference type="PROSITE" id="PS51263"/>
    </source>
</evidence>
<dbReference type="Gene3D" id="2.30.30.40">
    <property type="entry name" value="SH3 Domains"/>
    <property type="match status" value="1"/>
</dbReference>
<accession>A0AAV2TC41</accession>
<dbReference type="PROSITE" id="PS51263">
    <property type="entry name" value="ADF_H"/>
    <property type="match status" value="1"/>
</dbReference>
<dbReference type="GO" id="GO:0030427">
    <property type="term" value="C:site of polarized growth"/>
    <property type="evidence" value="ECO:0007669"/>
    <property type="project" value="TreeGrafter"/>
</dbReference>
<evidence type="ECO:0000256" key="2">
    <source>
        <dbReference type="SAM" id="MobiDB-lite"/>
    </source>
</evidence>
<sequence>MSIDLNTNGDALKEAVDSVLTKKYSWAVFGYSGSTFTLGVINVGMSRDSMFEEFALNRVMFGYARVDDSDASGSSPPKFVFIYWQGEGAPEKYKLACTRHGDVVKTFCRTVHVTVHARSDDDLDWDEIMSKIGRQSGTDIPSSPHPIPEDSEAATPNRVGSVYKPTDASLEIPKNTDRMSFWKKQQSLETSESPKENKKPLRTFKSVCEESPSNNEATRVRIQALKQTRHATVTSAIQDKMKALGLTEDSKEDHSSGYKKIDPRAEIINARKQAKECNGTDEENNNTVGTSWHRTDPRSEILASRRTSTRDWKPEEQKVGSNYQPPDFVSEIRAARAQRKSEMLVSDSPTSIPASPINQPTTPPPSVAVPTALAVVHPVQPVIPPLAPATRSPPQVRSANQNDNFNVPTDQYASDKQDQQQRQQQEQQTVSPTVPAPQSSGASAAMCQNPGLVAVCLYDYTAAEDDELSFAQGDKIFQIEQIDEGCSRPENNENKKRKFDQIRSHPFTWCASHCVIL</sequence>
<dbReference type="Pfam" id="PF00241">
    <property type="entry name" value="Cofilin_ADF"/>
    <property type="match status" value="1"/>
</dbReference>
<dbReference type="GO" id="GO:0030864">
    <property type="term" value="C:cortical actin cytoskeleton"/>
    <property type="evidence" value="ECO:0007669"/>
    <property type="project" value="TreeGrafter"/>
</dbReference>
<dbReference type="GO" id="GO:0045211">
    <property type="term" value="C:postsynaptic membrane"/>
    <property type="evidence" value="ECO:0007669"/>
    <property type="project" value="TreeGrafter"/>
</dbReference>
<dbReference type="GO" id="GO:0030833">
    <property type="term" value="P:regulation of actin filament polymerization"/>
    <property type="evidence" value="ECO:0007669"/>
    <property type="project" value="TreeGrafter"/>
</dbReference>
<feature type="region of interest" description="Disordered" evidence="2">
    <location>
        <begin position="339"/>
        <end position="365"/>
    </location>
</feature>
<dbReference type="GO" id="GO:0045773">
    <property type="term" value="P:positive regulation of axon extension"/>
    <property type="evidence" value="ECO:0007669"/>
    <property type="project" value="TreeGrafter"/>
</dbReference>
<feature type="compositionally biased region" description="Basic and acidic residues" evidence="2">
    <location>
        <begin position="308"/>
        <end position="318"/>
    </location>
</feature>
<gene>
    <name evidence="4" type="ORF">CDAUBV1_LOCUS6953</name>
</gene>
<dbReference type="Gene3D" id="3.40.20.10">
    <property type="entry name" value="Severin"/>
    <property type="match status" value="1"/>
</dbReference>
<dbReference type="PANTHER" id="PTHR10829:SF25">
    <property type="entry name" value="DREBRIN-LIKE PROTEIN"/>
    <property type="match status" value="1"/>
</dbReference>
<dbReference type="PANTHER" id="PTHR10829">
    <property type="entry name" value="CORTACTIN AND DREBRIN"/>
    <property type="match status" value="1"/>
</dbReference>
<dbReference type="Proteomes" id="UP001497525">
    <property type="component" value="Unassembled WGS sequence"/>
</dbReference>
<dbReference type="SMART" id="SM00102">
    <property type="entry name" value="ADF"/>
    <property type="match status" value="1"/>
</dbReference>
<dbReference type="EMBL" id="CAXLJL010000157">
    <property type="protein sequence ID" value="CAL5133699.1"/>
    <property type="molecule type" value="Genomic_DNA"/>
</dbReference>
<dbReference type="GO" id="GO:0005884">
    <property type="term" value="C:actin filament"/>
    <property type="evidence" value="ECO:0007669"/>
    <property type="project" value="TreeGrafter"/>
</dbReference>
<proteinExistence type="predicted"/>
<feature type="region of interest" description="Disordered" evidence="2">
    <location>
        <begin position="134"/>
        <end position="163"/>
    </location>
</feature>
<reference evidence="4" key="1">
    <citation type="submission" date="2024-06" db="EMBL/GenBank/DDBJ databases">
        <authorList>
            <person name="Liu X."/>
            <person name="Lenzi L."/>
            <person name="Haldenby T S."/>
            <person name="Uol C."/>
        </authorList>
    </citation>
    <scope>NUCLEOTIDE SEQUENCE</scope>
</reference>
<dbReference type="InterPro" id="IPR001452">
    <property type="entry name" value="SH3_domain"/>
</dbReference>
<evidence type="ECO:0000313" key="4">
    <source>
        <dbReference type="EMBL" id="CAL5133699.1"/>
    </source>
</evidence>
<organism evidence="4 5">
    <name type="scientific">Calicophoron daubneyi</name>
    <name type="common">Rumen fluke</name>
    <name type="synonym">Paramphistomum daubneyi</name>
    <dbReference type="NCBI Taxonomy" id="300641"/>
    <lineage>
        <taxon>Eukaryota</taxon>
        <taxon>Metazoa</taxon>
        <taxon>Spiralia</taxon>
        <taxon>Lophotrochozoa</taxon>
        <taxon>Platyhelminthes</taxon>
        <taxon>Trematoda</taxon>
        <taxon>Digenea</taxon>
        <taxon>Plagiorchiida</taxon>
        <taxon>Pronocephalata</taxon>
        <taxon>Paramphistomoidea</taxon>
        <taxon>Paramphistomidae</taxon>
        <taxon>Calicophoron</taxon>
    </lineage>
</organism>
<feature type="region of interest" description="Disordered" evidence="2">
    <location>
        <begin position="185"/>
        <end position="216"/>
    </location>
</feature>